<evidence type="ECO:0000259" key="3">
    <source>
        <dbReference type="PROSITE" id="PS51459"/>
    </source>
</evidence>
<dbReference type="InterPro" id="IPR040198">
    <property type="entry name" value="Fido_containing"/>
</dbReference>
<gene>
    <name evidence="4" type="ORF">AYR63_00150</name>
</gene>
<proteinExistence type="predicted"/>
<dbReference type="InterPro" id="IPR036597">
    <property type="entry name" value="Fido-like_dom_sf"/>
</dbReference>
<dbReference type="PANTHER" id="PTHR13504:SF38">
    <property type="entry name" value="FIDO DOMAIN-CONTAINING PROTEIN"/>
    <property type="match status" value="1"/>
</dbReference>
<reference evidence="4 5" key="1">
    <citation type="submission" date="2016-03" db="EMBL/GenBank/DDBJ databases">
        <title>Pediococcus and Lactobacillus from brewery environment - whole genome sequencing and assembly.</title>
        <authorList>
            <person name="Behr J."/>
            <person name="Geissler A.J."/>
            <person name="Vogel R.F."/>
        </authorList>
    </citation>
    <scope>NUCLEOTIDE SEQUENCE [LARGE SCALE GENOMIC DNA]</scope>
    <source>
        <strain evidence="4 5">TMW 1.1995</strain>
    </source>
</reference>
<evidence type="ECO:0000256" key="2">
    <source>
        <dbReference type="PIRSR" id="PIRSR640198-2"/>
    </source>
</evidence>
<evidence type="ECO:0000313" key="5">
    <source>
        <dbReference type="Proteomes" id="UP000093267"/>
    </source>
</evidence>
<sequence length="241" mass="27830">MDLGQRLLQERQTKFSHGLYHHTQVLPAYQNTRIDGNHLSLAQVSALFETRAIFSDDRHPVYVDDVFEVSNHFKLFDYLLDTFNQPLSNTTFKAWHQILKRGTCQADDWRYNVGGFKRFPNRIGPIVFVSPEQAPAQLATLLSAWENDPDFSLQGLATLHAEFENIHPFSDGNGIIGRLLVIKEALRFDQSPLSIQPTHQRRYIQGLRRFTTDPKYLIALFKSEQAVYQKQISFFYPSGLD</sequence>
<dbReference type="PROSITE" id="PS51459">
    <property type="entry name" value="FIDO"/>
    <property type="match status" value="1"/>
</dbReference>
<dbReference type="SUPFAM" id="SSF140931">
    <property type="entry name" value="Fic-like"/>
    <property type="match status" value="1"/>
</dbReference>
<keyword evidence="2" id="KW-0547">Nucleotide-binding</keyword>
<dbReference type="Pfam" id="PF02661">
    <property type="entry name" value="Fic"/>
    <property type="match status" value="1"/>
</dbReference>
<dbReference type="AlphaFoldDB" id="A0A1B2IUK3"/>
<feature type="active site" evidence="1">
    <location>
        <position position="167"/>
    </location>
</feature>
<feature type="binding site" evidence="2">
    <location>
        <begin position="171"/>
        <end position="178"/>
    </location>
    <ligand>
        <name>ATP</name>
        <dbReference type="ChEBI" id="CHEBI:30616"/>
    </ligand>
</feature>
<dbReference type="GO" id="GO:0005524">
    <property type="term" value="F:ATP binding"/>
    <property type="evidence" value="ECO:0007669"/>
    <property type="project" value="UniProtKB-KW"/>
</dbReference>
<evidence type="ECO:0000256" key="1">
    <source>
        <dbReference type="PIRSR" id="PIRSR640198-1"/>
    </source>
</evidence>
<dbReference type="EMBL" id="CP014924">
    <property type="protein sequence ID" value="ANZ65710.1"/>
    <property type="molecule type" value="Genomic_DNA"/>
</dbReference>
<evidence type="ECO:0000313" key="4">
    <source>
        <dbReference type="EMBL" id="ANZ65710.1"/>
    </source>
</evidence>
<keyword evidence="2" id="KW-0067">ATP-binding</keyword>
<dbReference type="PANTHER" id="PTHR13504">
    <property type="entry name" value="FIDO DOMAIN-CONTAINING PROTEIN DDB_G0283145"/>
    <property type="match status" value="1"/>
</dbReference>
<name>A0A1B2IUK3_9LACO</name>
<dbReference type="RefSeq" id="WP_065900786.1">
    <property type="nucleotide sequence ID" value="NZ_CP014912.1"/>
</dbReference>
<protein>
    <recommendedName>
        <fullName evidence="3">Fido domain-containing protein</fullName>
    </recommendedName>
</protein>
<dbReference type="InterPro" id="IPR003812">
    <property type="entry name" value="Fido"/>
</dbReference>
<organism evidence="4 5">
    <name type="scientific">Secundilactobacillus paracollinoides</name>
    <dbReference type="NCBI Taxonomy" id="240427"/>
    <lineage>
        <taxon>Bacteria</taxon>
        <taxon>Bacillati</taxon>
        <taxon>Bacillota</taxon>
        <taxon>Bacilli</taxon>
        <taxon>Lactobacillales</taxon>
        <taxon>Lactobacillaceae</taxon>
        <taxon>Secundilactobacillus</taxon>
    </lineage>
</organism>
<dbReference type="Proteomes" id="UP000093267">
    <property type="component" value="Chromosome"/>
</dbReference>
<dbReference type="STRING" id="240427.AYR62_02765"/>
<keyword evidence="5" id="KW-1185">Reference proteome</keyword>
<dbReference type="Gene3D" id="1.10.3290.10">
    <property type="entry name" value="Fido-like domain"/>
    <property type="match status" value="1"/>
</dbReference>
<accession>A0A1B2IUK3</accession>
<feature type="domain" description="Fido" evidence="3">
    <location>
        <begin position="87"/>
        <end position="223"/>
    </location>
</feature>